<evidence type="ECO:0000256" key="7">
    <source>
        <dbReference type="ARBA" id="ARBA00023211"/>
    </source>
</evidence>
<keyword evidence="4" id="KW-0460">Magnesium</keyword>
<keyword evidence="2" id="KW-0479">Metal-binding</keyword>
<evidence type="ECO:0000259" key="8">
    <source>
        <dbReference type="Pfam" id="PF01996"/>
    </source>
</evidence>
<organism evidence="9 10">
    <name type="scientific">Methanosphaerula palustris (strain ATCC BAA-1556 / DSM 19958 / E1-9c)</name>
    <dbReference type="NCBI Taxonomy" id="521011"/>
    <lineage>
        <taxon>Archaea</taxon>
        <taxon>Methanobacteriati</taxon>
        <taxon>Methanobacteriota</taxon>
        <taxon>Stenosarchaea group</taxon>
        <taxon>Methanomicrobia</taxon>
        <taxon>Methanomicrobiales</taxon>
        <taxon>Methanoregulaceae</taxon>
        <taxon>Methanosphaerula</taxon>
    </lineage>
</organism>
<keyword evidence="10" id="KW-1185">Reference proteome</keyword>
<accession>B8GG32</accession>
<dbReference type="GO" id="GO:0005525">
    <property type="term" value="F:GTP binding"/>
    <property type="evidence" value="ECO:0007669"/>
    <property type="project" value="UniProtKB-KW"/>
</dbReference>
<dbReference type="Proteomes" id="UP000002457">
    <property type="component" value="Chromosome"/>
</dbReference>
<dbReference type="EMBL" id="CP001338">
    <property type="protein sequence ID" value="ACL16106.1"/>
    <property type="molecule type" value="Genomic_DNA"/>
</dbReference>
<keyword evidence="3" id="KW-0547">Nucleotide-binding</keyword>
<dbReference type="HOGENOM" id="CLU_051152_1_0_2"/>
<evidence type="ECO:0000256" key="1">
    <source>
        <dbReference type="ARBA" id="ARBA00022598"/>
    </source>
</evidence>
<dbReference type="AlphaFoldDB" id="B8GG32"/>
<dbReference type="KEGG" id="mpl:Mpal_0742"/>
<dbReference type="GO" id="GO:0052618">
    <property type="term" value="F:coenzyme F420-0:L-glutamate ligase activity"/>
    <property type="evidence" value="ECO:0007669"/>
    <property type="project" value="TreeGrafter"/>
</dbReference>
<dbReference type="RefSeq" id="WP_012617425.1">
    <property type="nucleotide sequence ID" value="NC_011832.1"/>
</dbReference>
<sequence length="267" mass="27603">MTAAFTVFGLKTRVILAGDDMAAILSRTADEVADGFRDGDLLVIAESALATSEGRAVELASVTPRSEAVRLAAQYHMDPRVAEVVIRESDRIVGGIPGFLLCEKQGTLLPNAGVDGSNAPLGCVVPLPADPDQSAAAIKAAILARSGARIGVLIADSRTHAMRLGCGGVAIGCAGITAVVDERGRDDLFGRKLEVTKRAVADNIVSAAELLMGEADECTPGVLVRGLGIPITDEVGIEGIAADECLFMGAVRGLTSDPTRSPDNRNE</sequence>
<evidence type="ECO:0000256" key="2">
    <source>
        <dbReference type="ARBA" id="ARBA00022723"/>
    </source>
</evidence>
<reference evidence="9 10" key="1">
    <citation type="journal article" date="2015" name="Genome Announc.">
        <title>Complete Genome Sequence of Methanosphaerula palustris E1-9CT, a Hydrogenotrophic Methanogen Isolated from a Minerotrophic Fen Peatland.</title>
        <authorList>
            <person name="Cadillo-Quiroz H."/>
            <person name="Browne P."/>
            <person name="Kyrpides N."/>
            <person name="Woyke T."/>
            <person name="Goodwin L."/>
            <person name="Detter C."/>
            <person name="Yavitt J.B."/>
            <person name="Zinder S.H."/>
        </authorList>
    </citation>
    <scope>NUCLEOTIDE SEQUENCE [LARGE SCALE GENOMIC DNA]</scope>
    <source>
        <strain evidence="10">ATCC BAA-1556 / DSM 19958 / E1-9c</strain>
    </source>
</reference>
<dbReference type="Pfam" id="PF01996">
    <property type="entry name" value="F420_ligase"/>
    <property type="match status" value="1"/>
</dbReference>
<dbReference type="PANTHER" id="PTHR47917:SF2">
    <property type="entry name" value="COENZYME F420:L-GLUTAMATE LIGASE-LIKE DOMAIN-CONTAINING PROTEIN"/>
    <property type="match status" value="1"/>
</dbReference>
<dbReference type="InterPro" id="IPR008225">
    <property type="entry name" value="F420-0_g-glutamyl_ligase"/>
</dbReference>
<evidence type="ECO:0000256" key="3">
    <source>
        <dbReference type="ARBA" id="ARBA00022741"/>
    </source>
</evidence>
<dbReference type="InterPro" id="IPR002847">
    <property type="entry name" value="F420-0_gamma-glut_ligase-dom"/>
</dbReference>
<dbReference type="GeneID" id="7270477"/>
<dbReference type="PANTHER" id="PTHR47917">
    <property type="match status" value="1"/>
</dbReference>
<keyword evidence="5" id="KW-0630">Potassium</keyword>
<evidence type="ECO:0000256" key="5">
    <source>
        <dbReference type="ARBA" id="ARBA00022958"/>
    </source>
</evidence>
<evidence type="ECO:0000313" key="10">
    <source>
        <dbReference type="Proteomes" id="UP000002457"/>
    </source>
</evidence>
<dbReference type="NCBIfam" id="TIGR01916">
    <property type="entry name" value="F420_cofE"/>
    <property type="match status" value="1"/>
</dbReference>
<dbReference type="SUPFAM" id="SSF144010">
    <property type="entry name" value="CofE-like"/>
    <property type="match status" value="1"/>
</dbReference>
<dbReference type="eggNOG" id="arCOG02714">
    <property type="taxonomic scope" value="Archaea"/>
</dbReference>
<dbReference type="STRING" id="521011.Mpal_0742"/>
<proteinExistence type="predicted"/>
<keyword evidence="6" id="KW-0342">GTP-binding</keyword>
<gene>
    <name evidence="9" type="ordered locus">Mpal_0742</name>
</gene>
<evidence type="ECO:0000256" key="4">
    <source>
        <dbReference type="ARBA" id="ARBA00022842"/>
    </source>
</evidence>
<evidence type="ECO:0000313" key="9">
    <source>
        <dbReference type="EMBL" id="ACL16106.1"/>
    </source>
</evidence>
<name>B8GG32_METPE</name>
<evidence type="ECO:0000256" key="6">
    <source>
        <dbReference type="ARBA" id="ARBA00023134"/>
    </source>
</evidence>
<dbReference type="Gene3D" id="3.90.1660.10">
    <property type="entry name" value="CofE-like domain"/>
    <property type="match status" value="1"/>
</dbReference>
<dbReference type="Gene3D" id="3.30.1330.100">
    <property type="entry name" value="CofE-like"/>
    <property type="match status" value="1"/>
</dbReference>
<dbReference type="OrthoDB" id="11383at2157"/>
<keyword evidence="1" id="KW-0436">Ligase</keyword>
<protein>
    <submittedName>
        <fullName evidence="9">F420-dependent oxidoreductase</fullName>
    </submittedName>
</protein>
<dbReference type="GO" id="GO:0046872">
    <property type="term" value="F:metal ion binding"/>
    <property type="evidence" value="ECO:0007669"/>
    <property type="project" value="UniProtKB-KW"/>
</dbReference>
<keyword evidence="7" id="KW-0464">Manganese</keyword>
<feature type="domain" description="Coenzyme F420:L-glutamate ligase-like" evidence="8">
    <location>
        <begin position="9"/>
        <end position="226"/>
    </location>
</feature>